<evidence type="ECO:0000256" key="1">
    <source>
        <dbReference type="SAM" id="Phobius"/>
    </source>
</evidence>
<sequence length="83" mass="8913">MNRPQPPAGTRLFDVRLVIGGLFTLYGLMITGAGIAASDRDLDKAQGININLWAGLGMLALGLGFLLWLRLRPAVPPSPAERE</sequence>
<feature type="transmembrane region" description="Helical" evidence="1">
    <location>
        <begin position="50"/>
        <end position="69"/>
    </location>
</feature>
<protein>
    <submittedName>
        <fullName evidence="2">Uncharacterized protein</fullName>
    </submittedName>
</protein>
<organism evidence="2 3">
    <name type="scientific">Streptomyces orinoci</name>
    <name type="common">Streptoverticillium orinoci</name>
    <dbReference type="NCBI Taxonomy" id="67339"/>
    <lineage>
        <taxon>Bacteria</taxon>
        <taxon>Bacillati</taxon>
        <taxon>Actinomycetota</taxon>
        <taxon>Actinomycetes</taxon>
        <taxon>Kitasatosporales</taxon>
        <taxon>Streptomycetaceae</taxon>
        <taxon>Streptomyces</taxon>
    </lineage>
</organism>
<proteinExistence type="predicted"/>
<dbReference type="Proteomes" id="UP001552594">
    <property type="component" value="Unassembled WGS sequence"/>
</dbReference>
<keyword evidence="1" id="KW-1133">Transmembrane helix</keyword>
<comment type="caution">
    <text evidence="2">The sequence shown here is derived from an EMBL/GenBank/DDBJ whole genome shotgun (WGS) entry which is preliminary data.</text>
</comment>
<evidence type="ECO:0000313" key="3">
    <source>
        <dbReference type="Proteomes" id="UP001552594"/>
    </source>
</evidence>
<evidence type="ECO:0000313" key="2">
    <source>
        <dbReference type="EMBL" id="MEV5511224.1"/>
    </source>
</evidence>
<keyword evidence="1" id="KW-0472">Membrane</keyword>
<feature type="transmembrane region" description="Helical" evidence="1">
    <location>
        <begin position="15"/>
        <end position="38"/>
    </location>
</feature>
<accession>A0ABV3K7U4</accession>
<keyword evidence="1" id="KW-0812">Transmembrane</keyword>
<name>A0ABV3K7U4_STRON</name>
<dbReference type="EMBL" id="JBFAUK010000055">
    <property type="protein sequence ID" value="MEV5511224.1"/>
    <property type="molecule type" value="Genomic_DNA"/>
</dbReference>
<dbReference type="RefSeq" id="WP_109281504.1">
    <property type="nucleotide sequence ID" value="NZ_JBFAUK010000055.1"/>
</dbReference>
<gene>
    <name evidence="2" type="ORF">AB0L16_33230</name>
</gene>
<keyword evidence="3" id="KW-1185">Reference proteome</keyword>
<reference evidence="2 3" key="1">
    <citation type="submission" date="2024-06" db="EMBL/GenBank/DDBJ databases">
        <title>The Natural Products Discovery Center: Release of the First 8490 Sequenced Strains for Exploring Actinobacteria Biosynthetic Diversity.</title>
        <authorList>
            <person name="Kalkreuter E."/>
            <person name="Kautsar S.A."/>
            <person name="Yang D."/>
            <person name="Bader C.D."/>
            <person name="Teijaro C.N."/>
            <person name="Fluegel L."/>
            <person name="Davis C.M."/>
            <person name="Simpson J.R."/>
            <person name="Lauterbach L."/>
            <person name="Steele A.D."/>
            <person name="Gui C."/>
            <person name="Meng S."/>
            <person name="Li G."/>
            <person name="Viehrig K."/>
            <person name="Ye F."/>
            <person name="Su P."/>
            <person name="Kiefer A.F."/>
            <person name="Nichols A."/>
            <person name="Cepeda A.J."/>
            <person name="Yan W."/>
            <person name="Fan B."/>
            <person name="Jiang Y."/>
            <person name="Adhikari A."/>
            <person name="Zheng C.-J."/>
            <person name="Schuster L."/>
            <person name="Cowan T.M."/>
            <person name="Smanski M.J."/>
            <person name="Chevrette M.G."/>
            <person name="De Carvalho L.P.S."/>
            <person name="Shen B."/>
        </authorList>
    </citation>
    <scope>NUCLEOTIDE SEQUENCE [LARGE SCALE GENOMIC DNA]</scope>
    <source>
        <strain evidence="2 3">NPDC052347</strain>
    </source>
</reference>